<evidence type="ECO:0000313" key="2">
    <source>
        <dbReference type="Proteomes" id="UP000283433"/>
    </source>
</evidence>
<dbReference type="EMBL" id="MBTA01000003">
    <property type="protein sequence ID" value="RKD18992.1"/>
    <property type="molecule type" value="Genomic_DNA"/>
</dbReference>
<organism evidence="1 2">
    <name type="scientific">Pelobium manganitolerans</name>
    <dbReference type="NCBI Taxonomy" id="1842495"/>
    <lineage>
        <taxon>Bacteria</taxon>
        <taxon>Pseudomonadati</taxon>
        <taxon>Bacteroidota</taxon>
        <taxon>Sphingobacteriia</taxon>
        <taxon>Sphingobacteriales</taxon>
        <taxon>Sphingobacteriaceae</taxon>
        <taxon>Pelobium</taxon>
    </lineage>
</organism>
<protein>
    <submittedName>
        <fullName evidence="1">Uncharacterized protein</fullName>
    </submittedName>
</protein>
<sequence>MTKMQMESKLAVMAGKLYLYKGKEHRVLRYQCETTFSKIVTSREDLVIHHDEADEILGGFLPVDEDTPFVSARQEKEETLPAQVMQIPELSFKSNVPALSNIIMSNIEKLKADPAYIGQANAINDQLKTLIDLGRTEVEMAKMQLALGKMNLQNKDLY</sequence>
<keyword evidence="2" id="KW-1185">Reference proteome</keyword>
<gene>
    <name evidence="1" type="ORF">BCY91_14035</name>
</gene>
<name>A0A419S9T9_9SPHI</name>
<accession>A0A419S9T9</accession>
<comment type="caution">
    <text evidence="1">The sequence shown here is derived from an EMBL/GenBank/DDBJ whole genome shotgun (WGS) entry which is preliminary data.</text>
</comment>
<proteinExistence type="predicted"/>
<evidence type="ECO:0000313" key="1">
    <source>
        <dbReference type="EMBL" id="RKD18992.1"/>
    </source>
</evidence>
<dbReference type="Proteomes" id="UP000283433">
    <property type="component" value="Unassembled WGS sequence"/>
</dbReference>
<dbReference type="RefSeq" id="WP_120180638.1">
    <property type="nucleotide sequence ID" value="NZ_MBTA01000003.1"/>
</dbReference>
<dbReference type="AlphaFoldDB" id="A0A419S9T9"/>
<reference evidence="1 2" key="1">
    <citation type="submission" date="2016-07" db="EMBL/GenBank/DDBJ databases">
        <title>Genome of Pelobium manganitolerans.</title>
        <authorList>
            <person name="Wu S."/>
            <person name="Wang G."/>
        </authorList>
    </citation>
    <scope>NUCLEOTIDE SEQUENCE [LARGE SCALE GENOMIC DNA]</scope>
    <source>
        <strain evidence="1 2">YS-25</strain>
    </source>
</reference>